<dbReference type="Pfam" id="PF10294">
    <property type="entry name" value="Methyltransf_16"/>
    <property type="match status" value="1"/>
</dbReference>
<dbReference type="InterPro" id="IPR029063">
    <property type="entry name" value="SAM-dependent_MTases_sf"/>
</dbReference>
<dbReference type="Gene3D" id="3.40.50.150">
    <property type="entry name" value="Vaccinia Virus protein VP39"/>
    <property type="match status" value="1"/>
</dbReference>
<dbReference type="AlphaFoldDB" id="A0A2N9GNG3"/>
<protein>
    <submittedName>
        <fullName evidence="1">Uncharacterized protein</fullName>
    </submittedName>
</protein>
<dbReference type="CDD" id="cd02440">
    <property type="entry name" value="AdoMet_MTases"/>
    <property type="match status" value="1"/>
</dbReference>
<reference evidence="1" key="1">
    <citation type="submission" date="2018-02" db="EMBL/GenBank/DDBJ databases">
        <authorList>
            <person name="Cohen D.B."/>
            <person name="Kent A.D."/>
        </authorList>
    </citation>
    <scope>NUCLEOTIDE SEQUENCE</scope>
</reference>
<dbReference type="SUPFAM" id="SSF53335">
    <property type="entry name" value="S-adenosyl-L-methionine-dependent methyltransferases"/>
    <property type="match status" value="1"/>
</dbReference>
<accession>A0A2N9GNG3</accession>
<organism evidence="1">
    <name type="scientific">Fagus sylvatica</name>
    <name type="common">Beechnut</name>
    <dbReference type="NCBI Taxonomy" id="28930"/>
    <lineage>
        <taxon>Eukaryota</taxon>
        <taxon>Viridiplantae</taxon>
        <taxon>Streptophyta</taxon>
        <taxon>Embryophyta</taxon>
        <taxon>Tracheophyta</taxon>
        <taxon>Spermatophyta</taxon>
        <taxon>Magnoliopsida</taxon>
        <taxon>eudicotyledons</taxon>
        <taxon>Gunneridae</taxon>
        <taxon>Pentapetalae</taxon>
        <taxon>rosids</taxon>
        <taxon>fabids</taxon>
        <taxon>Fagales</taxon>
        <taxon>Fagaceae</taxon>
        <taxon>Fagus</taxon>
    </lineage>
</organism>
<name>A0A2N9GNG3_FAGSY</name>
<dbReference type="PANTHER" id="PTHR14614:SF123">
    <property type="entry name" value="OS04G0645500 PROTEIN"/>
    <property type="match status" value="1"/>
</dbReference>
<dbReference type="InterPro" id="IPR019410">
    <property type="entry name" value="Methyltransf_16"/>
</dbReference>
<dbReference type="PANTHER" id="PTHR14614">
    <property type="entry name" value="HEPATOCELLULAR CARCINOMA-ASSOCIATED ANTIGEN"/>
    <property type="match status" value="1"/>
</dbReference>
<evidence type="ECO:0000313" key="1">
    <source>
        <dbReference type="EMBL" id="SPD00998.1"/>
    </source>
</evidence>
<dbReference type="EMBL" id="OIVN01002146">
    <property type="protein sequence ID" value="SPD00998.1"/>
    <property type="molecule type" value="Genomic_DNA"/>
</dbReference>
<proteinExistence type="predicted"/>
<sequence>MGVREIQVADTTLLIHELDHVCDSVTGRALTGSWLWDSALVLSEWIATQGRLIFDFKDKTVLELGAGAGLPGLTAALLGASRVVLTDIEPLLPGLIDNVEGNGIGDRVEVRQLVWGSDESPGQGGESDHEFDLVLMSDVFFDPEEMAALAKTLKKVCRKGTVVWAASEVRPWTGEY</sequence>
<gene>
    <name evidence="1" type="ORF">FSB_LOCUS28880</name>
</gene>